<accession>A0ABX3H8P6</accession>
<keyword evidence="1" id="KW-0812">Transmembrane</keyword>
<keyword evidence="1" id="KW-1133">Transmembrane helix</keyword>
<organism evidence="2 3">
    <name type="scientific">Paenibacillus borealis</name>
    <dbReference type="NCBI Taxonomy" id="160799"/>
    <lineage>
        <taxon>Bacteria</taxon>
        <taxon>Bacillati</taxon>
        <taxon>Bacillota</taxon>
        <taxon>Bacilli</taxon>
        <taxon>Bacillales</taxon>
        <taxon>Paenibacillaceae</taxon>
        <taxon>Paenibacillus</taxon>
    </lineage>
</organism>
<evidence type="ECO:0000256" key="1">
    <source>
        <dbReference type="SAM" id="Phobius"/>
    </source>
</evidence>
<gene>
    <name evidence="2" type="ORF">BSK56_15190</name>
</gene>
<comment type="caution">
    <text evidence="2">The sequence shown here is derived from an EMBL/GenBank/DDBJ whole genome shotgun (WGS) entry which is preliminary data.</text>
</comment>
<keyword evidence="3" id="KW-1185">Reference proteome</keyword>
<proteinExistence type="predicted"/>
<dbReference type="Proteomes" id="UP000187412">
    <property type="component" value="Unassembled WGS sequence"/>
</dbReference>
<keyword evidence="1" id="KW-0472">Membrane</keyword>
<sequence length="121" mass="13636">MRAYLAYFSYSKLLQAAFIPILLFTLIAGAIGAFSTVEYEGETLKFERYEHKMATPVRAHSTPIKFVPAVRLPHHGITPVVLPEPPVPVLVVSLSPIIYITLKRLLLQPLRYTSNLVHRPI</sequence>
<reference evidence="2 3" key="1">
    <citation type="submission" date="2016-10" db="EMBL/GenBank/DDBJ databases">
        <title>Paenibacillus species isolates.</title>
        <authorList>
            <person name="Beno S.M."/>
        </authorList>
    </citation>
    <scope>NUCLEOTIDE SEQUENCE [LARGE SCALE GENOMIC DNA]</scope>
    <source>
        <strain evidence="2 3">FSL H7-0744</strain>
    </source>
</reference>
<feature type="transmembrane region" description="Helical" evidence="1">
    <location>
        <begin position="12"/>
        <end position="34"/>
    </location>
</feature>
<dbReference type="RefSeq" id="WP_076111312.1">
    <property type="nucleotide sequence ID" value="NZ_MPTB01000018.1"/>
</dbReference>
<evidence type="ECO:0000313" key="3">
    <source>
        <dbReference type="Proteomes" id="UP000187412"/>
    </source>
</evidence>
<dbReference type="EMBL" id="MPTB01000018">
    <property type="protein sequence ID" value="OMD46838.1"/>
    <property type="molecule type" value="Genomic_DNA"/>
</dbReference>
<feature type="transmembrane region" description="Helical" evidence="1">
    <location>
        <begin position="85"/>
        <end position="102"/>
    </location>
</feature>
<evidence type="ECO:0000313" key="2">
    <source>
        <dbReference type="EMBL" id="OMD46838.1"/>
    </source>
</evidence>
<protein>
    <submittedName>
        <fullName evidence="2">Uncharacterized protein</fullName>
    </submittedName>
</protein>
<name>A0ABX3H8P6_PAEBO</name>